<evidence type="ECO:0000259" key="2">
    <source>
        <dbReference type="Pfam" id="PF08546"/>
    </source>
</evidence>
<evidence type="ECO:0000259" key="1">
    <source>
        <dbReference type="Pfam" id="PF02558"/>
    </source>
</evidence>
<organism evidence="3 4">
    <name type="scientific">Candidatus Roizmanbacteria bacterium CG22_combo_CG10-13_8_21_14_all_34_12</name>
    <dbReference type="NCBI Taxonomy" id="1974860"/>
    <lineage>
        <taxon>Bacteria</taxon>
        <taxon>Candidatus Roizmaniibacteriota</taxon>
    </lineage>
</organism>
<sequence length="184" mass="21341">MELLERVRWEVFLKEKTCKYILFTVKSYDTESTINKIKNYITDDAVVITPQNGINNDLMLSKVLGKKRVIPALTKGGYNSPNLGHFKNLGFAIFEFGEYDGKISPRLTEFAKICNKAGIETIVSKQIQTERWKKYIVNCTFNIISAITKLRVDQILNSFEIRNLCVRTMKELIIIYRIRFETCP</sequence>
<dbReference type="Gene3D" id="1.10.1040.10">
    <property type="entry name" value="N-(1-d-carboxylethyl)-l-norvaline Dehydrogenase, domain 2"/>
    <property type="match status" value="1"/>
</dbReference>
<feature type="domain" description="Ketopantoate reductase C-terminal" evidence="2">
    <location>
        <begin position="127"/>
        <end position="176"/>
    </location>
</feature>
<dbReference type="EMBL" id="PCTC01000032">
    <property type="protein sequence ID" value="PIP63617.1"/>
    <property type="molecule type" value="Genomic_DNA"/>
</dbReference>
<dbReference type="Gene3D" id="3.40.50.720">
    <property type="entry name" value="NAD(P)-binding Rossmann-like Domain"/>
    <property type="match status" value="1"/>
</dbReference>
<dbReference type="InterPro" id="IPR051402">
    <property type="entry name" value="KPR-Related"/>
</dbReference>
<protein>
    <recommendedName>
        <fullName evidence="5">2-dehydropantoate 2-reductase</fullName>
    </recommendedName>
</protein>
<accession>A0A2H0C123</accession>
<dbReference type="Proteomes" id="UP000229699">
    <property type="component" value="Unassembled WGS sequence"/>
</dbReference>
<dbReference type="PANTHER" id="PTHR21708">
    <property type="entry name" value="PROBABLE 2-DEHYDROPANTOATE 2-REDUCTASE"/>
    <property type="match status" value="1"/>
</dbReference>
<proteinExistence type="predicted"/>
<dbReference type="GO" id="GO:0005737">
    <property type="term" value="C:cytoplasm"/>
    <property type="evidence" value="ECO:0007669"/>
    <property type="project" value="TreeGrafter"/>
</dbReference>
<dbReference type="InterPro" id="IPR013752">
    <property type="entry name" value="KPA_reductase"/>
</dbReference>
<feature type="domain" description="Ketopantoate reductase N-terminal" evidence="1">
    <location>
        <begin position="14"/>
        <end position="100"/>
    </location>
</feature>
<evidence type="ECO:0000313" key="4">
    <source>
        <dbReference type="Proteomes" id="UP000229699"/>
    </source>
</evidence>
<gene>
    <name evidence="3" type="ORF">COW97_01600</name>
</gene>
<dbReference type="Pfam" id="PF02558">
    <property type="entry name" value="ApbA"/>
    <property type="match status" value="1"/>
</dbReference>
<evidence type="ECO:0000313" key="3">
    <source>
        <dbReference type="EMBL" id="PIP63617.1"/>
    </source>
</evidence>
<dbReference type="PANTHER" id="PTHR21708:SF26">
    <property type="entry name" value="2-DEHYDROPANTOATE 2-REDUCTASE"/>
    <property type="match status" value="1"/>
</dbReference>
<evidence type="ECO:0008006" key="5">
    <source>
        <dbReference type="Google" id="ProtNLM"/>
    </source>
</evidence>
<name>A0A2H0C123_9BACT</name>
<dbReference type="Pfam" id="PF08546">
    <property type="entry name" value="ApbA_C"/>
    <property type="match status" value="1"/>
</dbReference>
<dbReference type="SUPFAM" id="SSF48179">
    <property type="entry name" value="6-phosphogluconate dehydrogenase C-terminal domain-like"/>
    <property type="match status" value="1"/>
</dbReference>
<dbReference type="InterPro" id="IPR013328">
    <property type="entry name" value="6PGD_dom2"/>
</dbReference>
<reference evidence="3 4" key="1">
    <citation type="submission" date="2017-09" db="EMBL/GenBank/DDBJ databases">
        <title>Depth-based differentiation of microbial function through sediment-hosted aquifers and enrichment of novel symbionts in the deep terrestrial subsurface.</title>
        <authorList>
            <person name="Probst A.J."/>
            <person name="Ladd B."/>
            <person name="Jarett J.K."/>
            <person name="Geller-Mcgrath D.E."/>
            <person name="Sieber C.M."/>
            <person name="Emerson J.B."/>
            <person name="Anantharaman K."/>
            <person name="Thomas B.C."/>
            <person name="Malmstrom R."/>
            <person name="Stieglmeier M."/>
            <person name="Klingl A."/>
            <person name="Woyke T."/>
            <person name="Ryan C.M."/>
            <person name="Banfield J.F."/>
        </authorList>
    </citation>
    <scope>NUCLEOTIDE SEQUENCE [LARGE SCALE GENOMIC DNA]</scope>
    <source>
        <strain evidence="3">CG22_combo_CG10-13_8_21_14_all_34_12</strain>
    </source>
</reference>
<dbReference type="InterPro" id="IPR013332">
    <property type="entry name" value="KPR_N"/>
</dbReference>
<comment type="caution">
    <text evidence="3">The sequence shown here is derived from an EMBL/GenBank/DDBJ whole genome shotgun (WGS) entry which is preliminary data.</text>
</comment>
<dbReference type="AlphaFoldDB" id="A0A2H0C123"/>
<dbReference type="InterPro" id="IPR008927">
    <property type="entry name" value="6-PGluconate_DH-like_C_sf"/>
</dbReference>